<dbReference type="OrthoDB" id="550782at2759"/>
<dbReference type="GeneID" id="9624569"/>
<dbReference type="InParanoid" id="D8U6U6"/>
<dbReference type="RefSeq" id="XP_002954350.1">
    <property type="nucleotide sequence ID" value="XM_002954304.1"/>
</dbReference>
<dbReference type="Proteomes" id="UP000001058">
    <property type="component" value="Unassembled WGS sequence"/>
</dbReference>
<reference evidence="1 2" key="1">
    <citation type="journal article" date="2010" name="Science">
        <title>Genomic analysis of organismal complexity in the multicellular green alga Volvox carteri.</title>
        <authorList>
            <person name="Prochnik S.E."/>
            <person name="Umen J."/>
            <person name="Nedelcu A.M."/>
            <person name="Hallmann A."/>
            <person name="Miller S.M."/>
            <person name="Nishii I."/>
            <person name="Ferris P."/>
            <person name="Kuo A."/>
            <person name="Mitros T."/>
            <person name="Fritz-Laylin L.K."/>
            <person name="Hellsten U."/>
            <person name="Chapman J."/>
            <person name="Simakov O."/>
            <person name="Rensing S.A."/>
            <person name="Terry A."/>
            <person name="Pangilinan J."/>
            <person name="Kapitonov V."/>
            <person name="Jurka J."/>
            <person name="Salamov A."/>
            <person name="Shapiro H."/>
            <person name="Schmutz J."/>
            <person name="Grimwood J."/>
            <person name="Lindquist E."/>
            <person name="Lucas S."/>
            <person name="Grigoriev I.V."/>
            <person name="Schmitt R."/>
            <person name="Kirk D."/>
            <person name="Rokhsar D.S."/>
        </authorList>
    </citation>
    <scope>NUCLEOTIDE SEQUENCE [LARGE SCALE GENOMIC DNA]</scope>
    <source>
        <strain evidence="2">f. Nagariensis / Eve</strain>
    </source>
</reference>
<name>D8U6U6_VOLCA</name>
<accession>D8U6U6</accession>
<evidence type="ECO:0000313" key="1">
    <source>
        <dbReference type="EMBL" id="EFJ44500.1"/>
    </source>
</evidence>
<sequence length="148" mass="15690">MPGECRRWINAAQESSAPLIRLLVSSKAGSLSTENDSFGEEDTAERLAALQLTASLCGLQPGGPSISWPTATYEQVTVVVCGKANAATGYKALAANAAKLGFKLGDVKSTVVVAPMQYEDLQRTAEAAVSQALRLQGWNRRVQYTSAN</sequence>
<gene>
    <name evidence="1" type="ORF">VOLCADRAFT_95186</name>
</gene>
<keyword evidence="2" id="KW-1185">Reference proteome</keyword>
<dbReference type="AlphaFoldDB" id="D8U6U6"/>
<proteinExistence type="predicted"/>
<protein>
    <submittedName>
        <fullName evidence="1">Uncharacterized protein</fullName>
    </submittedName>
</protein>
<organism evidence="2">
    <name type="scientific">Volvox carteri f. nagariensis</name>
    <dbReference type="NCBI Taxonomy" id="3068"/>
    <lineage>
        <taxon>Eukaryota</taxon>
        <taxon>Viridiplantae</taxon>
        <taxon>Chlorophyta</taxon>
        <taxon>core chlorophytes</taxon>
        <taxon>Chlorophyceae</taxon>
        <taxon>CS clade</taxon>
        <taxon>Chlamydomonadales</taxon>
        <taxon>Volvocaceae</taxon>
        <taxon>Volvox</taxon>
    </lineage>
</organism>
<dbReference type="EMBL" id="GL378363">
    <property type="protein sequence ID" value="EFJ44500.1"/>
    <property type="molecule type" value="Genomic_DNA"/>
</dbReference>
<evidence type="ECO:0000313" key="2">
    <source>
        <dbReference type="Proteomes" id="UP000001058"/>
    </source>
</evidence>
<dbReference type="KEGG" id="vcn:VOLCADRAFT_95186"/>